<keyword evidence="9" id="KW-0325">Glycoprotein</keyword>
<protein>
    <submittedName>
        <fullName evidence="12">Envelope glycoprotein</fullName>
    </submittedName>
</protein>
<evidence type="ECO:0000256" key="7">
    <source>
        <dbReference type="ARBA" id="ARBA00023136"/>
    </source>
</evidence>
<feature type="domain" description="Human immunodeficiency virus 1 envelope glycoprotein Gp120" evidence="11">
    <location>
        <begin position="16"/>
        <end position="81"/>
    </location>
</feature>
<dbReference type="GO" id="GO:0039663">
    <property type="term" value="P:membrane fusion involved in viral entry into host cell"/>
    <property type="evidence" value="ECO:0007669"/>
    <property type="project" value="UniProtKB-KW"/>
</dbReference>
<feature type="non-terminal residue" evidence="12">
    <location>
        <position position="81"/>
    </location>
</feature>
<keyword evidence="4" id="KW-1162">Viral penetration into host cytoplasm</keyword>
<dbReference type="GO" id="GO:0046718">
    <property type="term" value="P:symbiont entry into host cell"/>
    <property type="evidence" value="ECO:0007669"/>
    <property type="project" value="UniProtKB-KW"/>
</dbReference>
<evidence type="ECO:0000256" key="10">
    <source>
        <dbReference type="ARBA" id="ARBA00023296"/>
    </source>
</evidence>
<keyword evidence="5" id="KW-1161">Viral attachment to host cell</keyword>
<evidence type="ECO:0000313" key="12">
    <source>
        <dbReference type="EMBL" id="AII80326.1"/>
    </source>
</evidence>
<dbReference type="EMBL" id="KM102251">
    <property type="protein sequence ID" value="AII80326.1"/>
    <property type="molecule type" value="Genomic_DNA"/>
</dbReference>
<keyword evidence="7" id="KW-0472">Membrane</keyword>
<evidence type="ECO:0000256" key="1">
    <source>
        <dbReference type="ARBA" id="ARBA00004182"/>
    </source>
</evidence>
<keyword evidence="10" id="KW-1160">Virus entry into host cell</keyword>
<dbReference type="GO" id="GO:0055036">
    <property type="term" value="C:virion membrane"/>
    <property type="evidence" value="ECO:0007669"/>
    <property type="project" value="UniProtKB-SubCell"/>
</dbReference>
<dbReference type="Pfam" id="PF00516">
    <property type="entry name" value="GP120"/>
    <property type="match status" value="1"/>
</dbReference>
<evidence type="ECO:0000256" key="5">
    <source>
        <dbReference type="ARBA" id="ARBA00022804"/>
    </source>
</evidence>
<dbReference type="InterPro" id="IPR036377">
    <property type="entry name" value="Gp120_core_sf"/>
</dbReference>
<evidence type="ECO:0000259" key="11">
    <source>
        <dbReference type="Pfam" id="PF00516"/>
    </source>
</evidence>
<evidence type="ECO:0000256" key="9">
    <source>
        <dbReference type="ARBA" id="ARBA00023180"/>
    </source>
</evidence>
<evidence type="ECO:0000256" key="3">
    <source>
        <dbReference type="ARBA" id="ARBA00022581"/>
    </source>
</evidence>
<sequence>MLQIPLVILTILLSRGNMKEELKNCSFNVTQVGKVRKEYEIFNKLDIYQYQNDTVSYMLRSCNTSVITQACPKVSFEPIPI</sequence>
<keyword evidence="8" id="KW-1015">Disulfide bond</keyword>
<evidence type="ECO:0000256" key="8">
    <source>
        <dbReference type="ARBA" id="ARBA00023157"/>
    </source>
</evidence>
<dbReference type="SUPFAM" id="SSF56502">
    <property type="entry name" value="gp120 core"/>
    <property type="match status" value="1"/>
</dbReference>
<keyword evidence="3" id="KW-0945">Host-virus interaction</keyword>
<dbReference type="GO" id="GO:0019031">
    <property type="term" value="C:viral envelope"/>
    <property type="evidence" value="ECO:0007669"/>
    <property type="project" value="UniProtKB-KW"/>
</dbReference>
<evidence type="ECO:0000256" key="4">
    <source>
        <dbReference type="ARBA" id="ARBA00022595"/>
    </source>
</evidence>
<keyword evidence="6" id="KW-0946">Virion</keyword>
<evidence type="ECO:0000256" key="2">
    <source>
        <dbReference type="ARBA" id="ARBA00022506"/>
    </source>
</evidence>
<dbReference type="GO" id="GO:0019062">
    <property type="term" value="P:virion attachment to host cell"/>
    <property type="evidence" value="ECO:0007669"/>
    <property type="project" value="UniProtKB-KW"/>
</dbReference>
<organism evidence="12">
    <name type="scientific">Human immunodeficiency virus type 1</name>
    <name type="common">HIV-1</name>
    <dbReference type="NCBI Taxonomy" id="11676"/>
    <lineage>
        <taxon>Viruses</taxon>
        <taxon>Riboviria</taxon>
        <taxon>Pararnavirae</taxon>
        <taxon>Artverviricota</taxon>
        <taxon>Revtraviricetes</taxon>
        <taxon>Ortervirales</taxon>
        <taxon>Retroviridae</taxon>
        <taxon>Orthoretrovirinae</taxon>
        <taxon>Lentivirus</taxon>
        <taxon>Lentivirus humimdef1</taxon>
    </lineage>
</organism>
<organismHost>
    <name type="scientific">Homo sapiens</name>
    <name type="common">Human</name>
    <dbReference type="NCBI Taxonomy" id="9606"/>
</organismHost>
<accession>A0A0K0KHY7</accession>
<evidence type="ECO:0000256" key="6">
    <source>
        <dbReference type="ARBA" id="ARBA00022844"/>
    </source>
</evidence>
<feature type="non-terminal residue" evidence="12">
    <location>
        <position position="1"/>
    </location>
</feature>
<comment type="subcellular location">
    <subcellularLocation>
        <location evidence="1">Virion membrane</location>
    </subcellularLocation>
</comment>
<keyword evidence="2" id="KW-1168">Fusion of virus membrane with host membrane</keyword>
<dbReference type="InterPro" id="IPR000777">
    <property type="entry name" value="HIV1_Gp120"/>
</dbReference>
<gene>
    <name evidence="12" type="primary">env</name>
</gene>
<reference evidence="12" key="1">
    <citation type="submission" date="2014-07" db="EMBL/GenBank/DDBJ databases">
        <title>The role of HIV-1 V2/a4b7 binding tripeptide: does LDI stand for local dissemination impact?</title>
        <authorList>
            <person name="Hait S.H."/>
            <person name="Soares E.A.J.M."/>
            <person name="Sprinz E."/>
            <person name="Arthus J.A."/>
            <person name="Machado E.S."/>
            <person name="Soares M.A."/>
        </authorList>
    </citation>
    <scope>NUCLEOTIDE SEQUENCE</scope>
    <source>
        <strain evidence="12">VIC_02</strain>
    </source>
</reference>
<name>A0A0K0KHY7_HV1</name>
<keyword evidence="12" id="KW-0261">Viral envelope protein</keyword>
<dbReference type="Gene3D" id="3.10.20.10">
    <property type="match status" value="1"/>
</dbReference>
<proteinExistence type="predicted"/>